<dbReference type="InterPro" id="IPR035965">
    <property type="entry name" value="PAS-like_dom_sf"/>
</dbReference>
<evidence type="ECO:0000256" key="8">
    <source>
        <dbReference type="SAM" id="Phobius"/>
    </source>
</evidence>
<evidence type="ECO:0000313" key="12">
    <source>
        <dbReference type="EMBL" id="MFD1612204.1"/>
    </source>
</evidence>
<feature type="transmembrane region" description="Helical" evidence="8">
    <location>
        <begin position="62"/>
        <end position="79"/>
    </location>
</feature>
<dbReference type="RefSeq" id="WP_380888946.1">
    <property type="nucleotide sequence ID" value="NZ_JBHUDY010000001.1"/>
</dbReference>
<dbReference type="EC" id="2.7.7.65" evidence="2"/>
<dbReference type="EMBL" id="JBHUDY010000001">
    <property type="protein sequence ID" value="MFD1612204.1"/>
    <property type="molecule type" value="Genomic_DNA"/>
</dbReference>
<dbReference type="PROSITE" id="PS50887">
    <property type="entry name" value="GGDEF"/>
    <property type="match status" value="1"/>
</dbReference>
<dbReference type="Gene3D" id="3.30.450.20">
    <property type="entry name" value="PAS domain"/>
    <property type="match status" value="1"/>
</dbReference>
<comment type="subcellular location">
    <subcellularLocation>
        <location evidence="1">Cell membrane</location>
        <topology evidence="1">Multi-pass membrane protein</topology>
    </subcellularLocation>
</comment>
<evidence type="ECO:0000256" key="5">
    <source>
        <dbReference type="ARBA" id="ARBA00022989"/>
    </source>
</evidence>
<dbReference type="SUPFAM" id="SSF55785">
    <property type="entry name" value="PYP-like sensor domain (PAS domain)"/>
    <property type="match status" value="1"/>
</dbReference>
<dbReference type="PROSITE" id="PS50113">
    <property type="entry name" value="PAC"/>
    <property type="match status" value="1"/>
</dbReference>
<keyword evidence="13" id="KW-1185">Reference proteome</keyword>
<dbReference type="SUPFAM" id="SSF55073">
    <property type="entry name" value="Nucleotide cyclase"/>
    <property type="match status" value="1"/>
</dbReference>
<name>A0ABW4I2Q1_9SPHN</name>
<dbReference type="InterPro" id="IPR000700">
    <property type="entry name" value="PAS-assoc_C"/>
</dbReference>
<feature type="transmembrane region" description="Helical" evidence="8">
    <location>
        <begin position="12"/>
        <end position="32"/>
    </location>
</feature>
<keyword evidence="12" id="KW-0548">Nucleotidyltransferase</keyword>
<evidence type="ECO:0000256" key="4">
    <source>
        <dbReference type="ARBA" id="ARBA00022692"/>
    </source>
</evidence>
<organism evidence="12 13">
    <name type="scientific">Sphingomonas tabacisoli</name>
    <dbReference type="NCBI Taxonomy" id="2249466"/>
    <lineage>
        <taxon>Bacteria</taxon>
        <taxon>Pseudomonadati</taxon>
        <taxon>Pseudomonadota</taxon>
        <taxon>Alphaproteobacteria</taxon>
        <taxon>Sphingomonadales</taxon>
        <taxon>Sphingomonadaceae</taxon>
        <taxon>Sphingomonas</taxon>
    </lineage>
</organism>
<keyword evidence="3" id="KW-1003">Cell membrane</keyword>
<evidence type="ECO:0000259" key="11">
    <source>
        <dbReference type="PROSITE" id="PS50887"/>
    </source>
</evidence>
<dbReference type="SMART" id="SM00267">
    <property type="entry name" value="GGDEF"/>
    <property type="match status" value="1"/>
</dbReference>
<dbReference type="Gene3D" id="3.30.70.270">
    <property type="match status" value="1"/>
</dbReference>
<dbReference type="InterPro" id="IPR000160">
    <property type="entry name" value="GGDEF_dom"/>
</dbReference>
<dbReference type="InterPro" id="IPR043128">
    <property type="entry name" value="Rev_trsase/Diguanyl_cyclase"/>
</dbReference>
<feature type="domain" description="PAC" evidence="10">
    <location>
        <begin position="374"/>
        <end position="426"/>
    </location>
</feature>
<evidence type="ECO:0000256" key="1">
    <source>
        <dbReference type="ARBA" id="ARBA00004651"/>
    </source>
</evidence>
<evidence type="ECO:0000259" key="10">
    <source>
        <dbReference type="PROSITE" id="PS50113"/>
    </source>
</evidence>
<evidence type="ECO:0000259" key="9">
    <source>
        <dbReference type="PROSITE" id="PS50112"/>
    </source>
</evidence>
<comment type="catalytic activity">
    <reaction evidence="7">
        <text>2 GTP = 3',3'-c-di-GMP + 2 diphosphate</text>
        <dbReference type="Rhea" id="RHEA:24898"/>
        <dbReference type="ChEBI" id="CHEBI:33019"/>
        <dbReference type="ChEBI" id="CHEBI:37565"/>
        <dbReference type="ChEBI" id="CHEBI:58805"/>
        <dbReference type="EC" id="2.7.7.65"/>
    </reaction>
</comment>
<evidence type="ECO:0000256" key="2">
    <source>
        <dbReference type="ARBA" id="ARBA00012528"/>
    </source>
</evidence>
<dbReference type="InterPro" id="IPR013767">
    <property type="entry name" value="PAS_fold"/>
</dbReference>
<evidence type="ECO:0000313" key="13">
    <source>
        <dbReference type="Proteomes" id="UP001597115"/>
    </source>
</evidence>
<keyword evidence="6 8" id="KW-0472">Membrane</keyword>
<evidence type="ECO:0000256" key="7">
    <source>
        <dbReference type="ARBA" id="ARBA00034247"/>
    </source>
</evidence>
<dbReference type="SMART" id="SM00091">
    <property type="entry name" value="PAS"/>
    <property type="match status" value="1"/>
</dbReference>
<proteinExistence type="predicted"/>
<accession>A0ABW4I2Q1</accession>
<dbReference type="Pfam" id="PF05231">
    <property type="entry name" value="MASE1"/>
    <property type="match status" value="1"/>
</dbReference>
<reference evidence="13" key="1">
    <citation type="journal article" date="2019" name="Int. J. Syst. Evol. Microbiol.">
        <title>The Global Catalogue of Microorganisms (GCM) 10K type strain sequencing project: providing services to taxonomists for standard genome sequencing and annotation.</title>
        <authorList>
            <consortium name="The Broad Institute Genomics Platform"/>
            <consortium name="The Broad Institute Genome Sequencing Center for Infectious Disease"/>
            <person name="Wu L."/>
            <person name="Ma J."/>
        </authorList>
    </citation>
    <scope>NUCLEOTIDE SEQUENCE [LARGE SCALE GENOMIC DNA]</scope>
    <source>
        <strain evidence="13">CGMCC 1.16275</strain>
    </source>
</reference>
<keyword evidence="5 8" id="KW-1133">Transmembrane helix</keyword>
<dbReference type="GO" id="GO:0052621">
    <property type="term" value="F:diguanylate cyclase activity"/>
    <property type="evidence" value="ECO:0007669"/>
    <property type="project" value="UniProtKB-EC"/>
</dbReference>
<dbReference type="PROSITE" id="PS50112">
    <property type="entry name" value="PAS"/>
    <property type="match status" value="1"/>
</dbReference>
<feature type="domain" description="PAS" evidence="9">
    <location>
        <begin position="300"/>
        <end position="373"/>
    </location>
</feature>
<comment type="caution">
    <text evidence="12">The sequence shown here is derived from an EMBL/GenBank/DDBJ whole genome shotgun (WGS) entry which is preliminary data.</text>
</comment>
<dbReference type="InterPro" id="IPR000014">
    <property type="entry name" value="PAS"/>
</dbReference>
<dbReference type="PANTHER" id="PTHR45138">
    <property type="entry name" value="REGULATORY COMPONENTS OF SENSORY TRANSDUCTION SYSTEM"/>
    <property type="match status" value="1"/>
</dbReference>
<dbReference type="Pfam" id="PF00990">
    <property type="entry name" value="GGDEF"/>
    <property type="match status" value="1"/>
</dbReference>
<dbReference type="PANTHER" id="PTHR45138:SF9">
    <property type="entry name" value="DIGUANYLATE CYCLASE DGCM-RELATED"/>
    <property type="match status" value="1"/>
</dbReference>
<dbReference type="NCBIfam" id="TIGR00254">
    <property type="entry name" value="GGDEF"/>
    <property type="match status" value="1"/>
</dbReference>
<feature type="transmembrane region" description="Helical" evidence="8">
    <location>
        <begin position="119"/>
        <end position="145"/>
    </location>
</feature>
<feature type="transmembrane region" description="Helical" evidence="8">
    <location>
        <begin position="151"/>
        <end position="175"/>
    </location>
</feature>
<feature type="transmembrane region" description="Helical" evidence="8">
    <location>
        <begin position="85"/>
        <end position="107"/>
    </location>
</feature>
<protein>
    <recommendedName>
        <fullName evidence="2">diguanylate cyclase</fullName>
        <ecNumber evidence="2">2.7.7.65</ecNumber>
    </recommendedName>
</protein>
<sequence length="598" mass="64676">MSARRLPAYRSWAAAAIVGLAHFAAAWASLALTRWSNGLASVWLPNAILLAYLLLTHRRRWPAACAAVFVSGTVANWAGGAPFELALLFGATNAGEPLIVLAMLRAGQMPADIERLSDLMRFVLGTVLACALSATLAAGAMSYALGAQFSYAWMSWFVSAGLGLLIATPILLIGYRHWRLRSVDRRFIAEGAAALALVFAVSVVAFGQNSLPLSFILQPPVLFATFRMRALGAASSALIVACVGTFFIMHGAGPAAFVVMPFAVRIALFQAFLGLTILTALSIAAMLAERDRFSRQLSERETQYRSLVDSVSDVIFRTDEKGRWTYLNPAWEGQTGYPVAETIGTSFLKHVIEEDRADFLERLKWLESGLFPQVRHQFRFRTASGEHRWGEAQANRIVDAEGRTIGSAGIIVDISDRLALAAMVDEARRQAEQEAEAALRLASTDELTDVASRRAFLAAFAEQLSAAKASDTPLSVALFDIDHFKRVNDRYGHATGDEVLKRVAAIARGCVRDRDVIGRLGGEEFGILMPGVSLHQAATIAERLRIACADAKTDIPVTISIGVSSAVANSTTVSLLKQADEALYRAKGEGRNCLRMAA</sequence>
<dbReference type="SMART" id="SM00086">
    <property type="entry name" value="PAC"/>
    <property type="match status" value="1"/>
</dbReference>
<feature type="transmembrane region" description="Helical" evidence="8">
    <location>
        <begin position="38"/>
        <end position="55"/>
    </location>
</feature>
<feature type="transmembrane region" description="Helical" evidence="8">
    <location>
        <begin position="187"/>
        <end position="207"/>
    </location>
</feature>
<dbReference type="Pfam" id="PF00989">
    <property type="entry name" value="PAS"/>
    <property type="match status" value="1"/>
</dbReference>
<dbReference type="NCBIfam" id="TIGR00229">
    <property type="entry name" value="sensory_box"/>
    <property type="match status" value="1"/>
</dbReference>
<dbReference type="InterPro" id="IPR007895">
    <property type="entry name" value="MASE1"/>
</dbReference>
<evidence type="ECO:0000256" key="6">
    <source>
        <dbReference type="ARBA" id="ARBA00023136"/>
    </source>
</evidence>
<dbReference type="CDD" id="cd01949">
    <property type="entry name" value="GGDEF"/>
    <property type="match status" value="1"/>
</dbReference>
<feature type="transmembrane region" description="Helical" evidence="8">
    <location>
        <begin position="237"/>
        <end position="260"/>
    </location>
</feature>
<evidence type="ECO:0000256" key="3">
    <source>
        <dbReference type="ARBA" id="ARBA00022475"/>
    </source>
</evidence>
<keyword evidence="12" id="KW-0808">Transferase</keyword>
<gene>
    <name evidence="12" type="ORF">ACFSCW_10360</name>
</gene>
<dbReference type="InterPro" id="IPR050469">
    <property type="entry name" value="Diguanylate_Cyclase"/>
</dbReference>
<dbReference type="InterPro" id="IPR001610">
    <property type="entry name" value="PAC"/>
</dbReference>
<dbReference type="Proteomes" id="UP001597115">
    <property type="component" value="Unassembled WGS sequence"/>
</dbReference>
<dbReference type="InterPro" id="IPR029787">
    <property type="entry name" value="Nucleotide_cyclase"/>
</dbReference>
<feature type="transmembrane region" description="Helical" evidence="8">
    <location>
        <begin position="266"/>
        <end position="288"/>
    </location>
</feature>
<feature type="domain" description="GGDEF" evidence="11">
    <location>
        <begin position="472"/>
        <end position="598"/>
    </location>
</feature>
<dbReference type="CDD" id="cd00130">
    <property type="entry name" value="PAS"/>
    <property type="match status" value="1"/>
</dbReference>
<keyword evidence="4 8" id="KW-0812">Transmembrane</keyword>